<dbReference type="Pfam" id="PF00753">
    <property type="entry name" value="Lactamase_B"/>
    <property type="match status" value="1"/>
</dbReference>
<proteinExistence type="predicted"/>
<dbReference type="Pfam" id="PF21221">
    <property type="entry name" value="B_lactamase-like_C"/>
    <property type="match status" value="1"/>
</dbReference>
<evidence type="ECO:0000259" key="1">
    <source>
        <dbReference type="SMART" id="SM00849"/>
    </source>
</evidence>
<evidence type="ECO:0000313" key="2">
    <source>
        <dbReference type="EMBL" id="MBD7940696.1"/>
    </source>
</evidence>
<dbReference type="RefSeq" id="WP_191743087.1">
    <property type="nucleotide sequence ID" value="NZ_JACSQU010000001.1"/>
</dbReference>
<dbReference type="EMBL" id="JACSQU010000001">
    <property type="protein sequence ID" value="MBD7940696.1"/>
    <property type="molecule type" value="Genomic_DNA"/>
</dbReference>
<name>A0ABR8QYU1_9CAUL</name>
<accession>A0ABR8QYU1</accession>
<gene>
    <name evidence="2" type="ORF">H9656_04775</name>
</gene>
<dbReference type="Gene3D" id="1.10.10.10">
    <property type="entry name" value="Winged helix-like DNA-binding domain superfamily/Winged helix DNA-binding domain"/>
    <property type="match status" value="1"/>
</dbReference>
<dbReference type="InterPro" id="IPR036866">
    <property type="entry name" value="RibonucZ/Hydroxyglut_hydro"/>
</dbReference>
<dbReference type="Gene3D" id="3.60.15.10">
    <property type="entry name" value="Ribonuclease Z/Hydroxyacylglutathione hydrolase-like"/>
    <property type="match status" value="1"/>
</dbReference>
<reference evidence="2 3" key="1">
    <citation type="submission" date="2020-08" db="EMBL/GenBank/DDBJ databases">
        <title>A Genomic Blueprint of the Chicken Gut Microbiome.</title>
        <authorList>
            <person name="Gilroy R."/>
            <person name="Ravi A."/>
            <person name="Getino M."/>
            <person name="Pursley I."/>
            <person name="Horton D.L."/>
            <person name="Alikhan N.-F."/>
            <person name="Baker D."/>
            <person name="Gharbi K."/>
            <person name="Hall N."/>
            <person name="Watson M."/>
            <person name="Adriaenssens E.M."/>
            <person name="Foster-Nyarko E."/>
            <person name="Jarju S."/>
            <person name="Secka A."/>
            <person name="Antonio M."/>
            <person name="Oren A."/>
            <person name="Chaudhuri R."/>
            <person name="La Ragione R.M."/>
            <person name="Hildebrand F."/>
            <person name="Pallen M.J."/>
        </authorList>
    </citation>
    <scope>NUCLEOTIDE SEQUENCE [LARGE SCALE GENOMIC DNA]</scope>
    <source>
        <strain evidence="2 3">Sa3CVA3</strain>
    </source>
</reference>
<sequence length="357" mass="39038">MSDGETLAGTRTERGLTYPALAMPAAGEATVAAPGVLWLRLPLPMALNHINIYAIEDGEGWAVVDAGMATAASREGWMEALAGALGGRPITRVICTHMHPDHIGLAGWLCGQFDAPLLMSRTEYVTARLLIGDETLGPPSSAETFYRAAGWSDEQIARWRDGYGGFGRMVQDFPRDYRRVQDGEVLIIGGDEWRVVVGEGHSPEHVCLWREKDGVFIAGDQILPRISSNISVWATEPLADPLGDWLRSLAALRSQLPGDLLVLPSHGEPFYGVTLRLDALIRGHETALKRLEKTLRTPRRVIDVFGALFARPVGDGVLGMATGEALAHLNYLDRQGRVRRERDGDGVDWWSLSETGQ</sequence>
<organism evidence="2 3">
    <name type="scientific">Brevundimonas guildfordensis</name>
    <dbReference type="NCBI Taxonomy" id="2762241"/>
    <lineage>
        <taxon>Bacteria</taxon>
        <taxon>Pseudomonadati</taxon>
        <taxon>Pseudomonadota</taxon>
        <taxon>Alphaproteobacteria</taxon>
        <taxon>Caulobacterales</taxon>
        <taxon>Caulobacteraceae</taxon>
        <taxon>Brevundimonas</taxon>
    </lineage>
</organism>
<dbReference type="PANTHER" id="PTHR23131:SF4">
    <property type="entry name" value="METALLO-BETA-LACTAMASE SUPERFAMILY POTEIN"/>
    <property type="match status" value="1"/>
</dbReference>
<feature type="domain" description="Metallo-beta-lactamase" evidence="1">
    <location>
        <begin position="49"/>
        <end position="266"/>
    </location>
</feature>
<dbReference type="SUPFAM" id="SSF56281">
    <property type="entry name" value="Metallo-hydrolase/oxidoreductase"/>
    <property type="match status" value="1"/>
</dbReference>
<dbReference type="InterPro" id="IPR036388">
    <property type="entry name" value="WH-like_DNA-bd_sf"/>
</dbReference>
<dbReference type="InterPro" id="IPR050662">
    <property type="entry name" value="Sec-metab_biosynth-thioest"/>
</dbReference>
<protein>
    <submittedName>
        <fullName evidence="2">MBL fold metallo-hydrolase</fullName>
    </submittedName>
</protein>
<dbReference type="SMART" id="SM00849">
    <property type="entry name" value="Lactamase_B"/>
    <property type="match status" value="1"/>
</dbReference>
<comment type="caution">
    <text evidence="2">The sequence shown here is derived from an EMBL/GenBank/DDBJ whole genome shotgun (WGS) entry which is preliminary data.</text>
</comment>
<dbReference type="PANTHER" id="PTHR23131">
    <property type="entry name" value="ENDORIBONUCLEASE LACTB2"/>
    <property type="match status" value="1"/>
</dbReference>
<keyword evidence="3" id="KW-1185">Reference proteome</keyword>
<dbReference type="InterPro" id="IPR048933">
    <property type="entry name" value="B_lactamase-like_C"/>
</dbReference>
<evidence type="ECO:0000313" key="3">
    <source>
        <dbReference type="Proteomes" id="UP000638918"/>
    </source>
</evidence>
<dbReference type="CDD" id="cd07725">
    <property type="entry name" value="TTHA1429-like_MBL-fold"/>
    <property type="match status" value="1"/>
</dbReference>
<dbReference type="Proteomes" id="UP000638918">
    <property type="component" value="Unassembled WGS sequence"/>
</dbReference>
<dbReference type="InterPro" id="IPR001279">
    <property type="entry name" value="Metallo-B-lactamas"/>
</dbReference>